<evidence type="ECO:0000256" key="4">
    <source>
        <dbReference type="ARBA" id="ARBA00022496"/>
    </source>
</evidence>
<dbReference type="PANTHER" id="PTHR32552:SF81">
    <property type="entry name" value="TONB-DEPENDENT OUTER MEMBRANE RECEPTOR"/>
    <property type="match status" value="1"/>
</dbReference>
<dbReference type="Pfam" id="PF07715">
    <property type="entry name" value="Plug"/>
    <property type="match status" value="1"/>
</dbReference>
<evidence type="ECO:0000313" key="15">
    <source>
        <dbReference type="EMBL" id="ALP51928.1"/>
    </source>
</evidence>
<evidence type="ECO:0000256" key="11">
    <source>
        <dbReference type="PROSITE-ProRule" id="PRU01360"/>
    </source>
</evidence>
<keyword evidence="15" id="KW-0675">Receptor</keyword>
<dbReference type="EMBL" id="CP013099">
    <property type="protein sequence ID" value="ALP51928.1"/>
    <property type="molecule type" value="Genomic_DNA"/>
</dbReference>
<evidence type="ECO:0000256" key="3">
    <source>
        <dbReference type="ARBA" id="ARBA00022452"/>
    </source>
</evidence>
<keyword evidence="3 11" id="KW-1134">Transmembrane beta strand</keyword>
<comment type="subcellular location">
    <subcellularLocation>
        <location evidence="1 11">Cell outer membrane</location>
        <topology evidence="1 11">Multi-pass membrane protein</topology>
    </subcellularLocation>
</comment>
<reference evidence="15" key="1">
    <citation type="submission" date="2015-10" db="EMBL/GenBank/DDBJ databases">
        <title>Description of Candidatus Tenderia electrophaga gen. nov, sp. nov., an Uncultivated Electroautotroph from a Biocathode Enrichment.</title>
        <authorList>
            <person name="Eddie B.J."/>
            <person name="Malanoski A.P."/>
            <person name="Wang Z."/>
            <person name="Hall R.J."/>
            <person name="Oh S.D."/>
            <person name="Heiner C."/>
            <person name="Lin B."/>
            <person name="Strycharz-Glaven S.M."/>
        </authorList>
    </citation>
    <scope>NUCLEOTIDE SEQUENCE [LARGE SCALE GENOMIC DNA]</scope>
    <source>
        <strain evidence="15">NRL1</strain>
    </source>
</reference>
<evidence type="ECO:0000256" key="1">
    <source>
        <dbReference type="ARBA" id="ARBA00004571"/>
    </source>
</evidence>
<dbReference type="Gene3D" id="2.40.170.20">
    <property type="entry name" value="TonB-dependent receptor, beta-barrel domain"/>
    <property type="match status" value="1"/>
</dbReference>
<dbReference type="PANTHER" id="PTHR32552">
    <property type="entry name" value="FERRICHROME IRON RECEPTOR-RELATED"/>
    <property type="match status" value="1"/>
</dbReference>
<dbReference type="Proteomes" id="UP000055136">
    <property type="component" value="Chromosome"/>
</dbReference>
<evidence type="ECO:0000256" key="6">
    <source>
        <dbReference type="ARBA" id="ARBA00023004"/>
    </source>
</evidence>
<dbReference type="PROSITE" id="PS52016">
    <property type="entry name" value="TONB_DEPENDENT_REC_3"/>
    <property type="match status" value="1"/>
</dbReference>
<organism evidence="15 16">
    <name type="scientific">Candidatus Tenderia electrophaga</name>
    <dbReference type="NCBI Taxonomy" id="1748243"/>
    <lineage>
        <taxon>Bacteria</taxon>
        <taxon>Pseudomonadati</taxon>
        <taxon>Pseudomonadota</taxon>
        <taxon>Gammaproteobacteria</taxon>
        <taxon>Candidatus Tenderiales</taxon>
        <taxon>Candidatus Tenderiaceae</taxon>
        <taxon>Candidatus Tenderia</taxon>
    </lineage>
</organism>
<evidence type="ECO:0000256" key="7">
    <source>
        <dbReference type="ARBA" id="ARBA00023065"/>
    </source>
</evidence>
<evidence type="ECO:0000313" key="16">
    <source>
        <dbReference type="Proteomes" id="UP000055136"/>
    </source>
</evidence>
<evidence type="ECO:0000259" key="13">
    <source>
        <dbReference type="Pfam" id="PF00593"/>
    </source>
</evidence>
<dbReference type="InterPro" id="IPR039426">
    <property type="entry name" value="TonB-dep_rcpt-like"/>
</dbReference>
<dbReference type="InterPro" id="IPR037066">
    <property type="entry name" value="Plug_dom_sf"/>
</dbReference>
<dbReference type="InterPro" id="IPR012910">
    <property type="entry name" value="Plug_dom"/>
</dbReference>
<keyword evidence="16" id="KW-1185">Reference proteome</keyword>
<gene>
    <name evidence="15" type="ORF">Tel_01570</name>
</gene>
<dbReference type="AlphaFoldDB" id="A0A0S2T9V4"/>
<keyword evidence="9 11" id="KW-0472">Membrane</keyword>
<keyword evidence="10 11" id="KW-0998">Cell outer membrane</keyword>
<dbReference type="GO" id="GO:0006826">
    <property type="term" value="P:iron ion transport"/>
    <property type="evidence" value="ECO:0007669"/>
    <property type="project" value="UniProtKB-KW"/>
</dbReference>
<feature type="domain" description="TonB-dependent receptor-like beta-barrel" evidence="13">
    <location>
        <begin position="224"/>
        <end position="644"/>
    </location>
</feature>
<dbReference type="Gene3D" id="2.170.130.10">
    <property type="entry name" value="TonB-dependent receptor, plug domain"/>
    <property type="match status" value="1"/>
</dbReference>
<evidence type="ECO:0000256" key="9">
    <source>
        <dbReference type="ARBA" id="ARBA00023136"/>
    </source>
</evidence>
<dbReference type="Pfam" id="PF00593">
    <property type="entry name" value="TonB_dep_Rec_b-barrel"/>
    <property type="match status" value="1"/>
</dbReference>
<comment type="similarity">
    <text evidence="11 12">Belongs to the TonB-dependent receptor family.</text>
</comment>
<keyword evidence="7" id="KW-0406">Ion transport</keyword>
<accession>A0A0S2T9V4</accession>
<evidence type="ECO:0000256" key="8">
    <source>
        <dbReference type="ARBA" id="ARBA00023077"/>
    </source>
</evidence>
<proteinExistence type="inferred from homology"/>
<evidence type="ECO:0000256" key="2">
    <source>
        <dbReference type="ARBA" id="ARBA00022448"/>
    </source>
</evidence>
<keyword evidence="2 11" id="KW-0813">Transport</keyword>
<dbReference type="SUPFAM" id="SSF56935">
    <property type="entry name" value="Porins"/>
    <property type="match status" value="1"/>
</dbReference>
<dbReference type="InterPro" id="IPR000531">
    <property type="entry name" value="Beta-barrel_TonB"/>
</dbReference>
<keyword evidence="4" id="KW-0410">Iron transport</keyword>
<protein>
    <submittedName>
        <fullName evidence="15">TonB-dependent receptor</fullName>
    </submittedName>
</protein>
<dbReference type="KEGG" id="tee:Tel_01570"/>
<evidence type="ECO:0000259" key="14">
    <source>
        <dbReference type="Pfam" id="PF07715"/>
    </source>
</evidence>
<evidence type="ECO:0000256" key="5">
    <source>
        <dbReference type="ARBA" id="ARBA00022692"/>
    </source>
</evidence>
<keyword evidence="5 11" id="KW-0812">Transmembrane</keyword>
<dbReference type="STRING" id="1748243.Tel_01570"/>
<name>A0A0S2T9V4_9GAMM</name>
<keyword evidence="6" id="KW-0408">Iron</keyword>
<dbReference type="InterPro" id="IPR036942">
    <property type="entry name" value="Beta-barrel_TonB_sf"/>
</dbReference>
<sequence>MAQVTARRWLLPCLLALPLTAGGAPAPIIISAPRLAMPLGDFPAAVDVIETPAATQARQGLQLDEALNRVPGVFAQNRYNFAQDVRLSIRGFGARAPFGIRGLRILQDGIPETTPDGQSQVDAIDLLNIRSIEILRGPGAALYGNASGGVVAITTRNGSAARGHGGGLLAGSYGFRRLEAVSEAQGDAARYSLTAHALRLDGYRDQARAEKRLLRLHSQHDLDAGVLSLHLRYLDAPLTEDPGALTRAELAADRRAAAPLAQFLDSHQRAEQLTAGAQWRRPAGAGELRLGGFVTQRDYRQQLPFFGSSQVAYTRDFYGLSLGYQRYLGPTRLLLGVDLERQRDDRTRHCINAALEASCAAPGEPVSGPLALDQRETAQSRGVFVQSDTRLGGGWNLAAGLRQDRIRFTLDDHLQSGAEDLSGAREFDETSASAGLIWQWRPGQRAFINAATAFETPTFTEFANPAGSGGFNPDLQPQQTRSVEVGLRGDAAGLGYDLTAHVTRVRDELVPYELPGDGRTYYRNAGHTLRRGLEAGLDWRPAPPWDLRAALTLNDFRYREFNALDGESLDGKRLPGLPQRQVFLEAAWRPGDVFVIADLLYVGARYADDANTERVAAHSVMNLRAGRQWRAGPLHGEAFVALNNILDRAYIDNLRINAGFGRYFEAAPERNLLLGLRLFYRP</sequence>
<dbReference type="GO" id="GO:0009279">
    <property type="term" value="C:cell outer membrane"/>
    <property type="evidence" value="ECO:0007669"/>
    <property type="project" value="UniProtKB-SubCell"/>
</dbReference>
<keyword evidence="8 12" id="KW-0798">TonB box</keyword>
<feature type="domain" description="TonB-dependent receptor plug" evidence="14">
    <location>
        <begin position="41"/>
        <end position="150"/>
    </location>
</feature>
<evidence type="ECO:0000256" key="12">
    <source>
        <dbReference type="RuleBase" id="RU003357"/>
    </source>
</evidence>
<evidence type="ECO:0000256" key="10">
    <source>
        <dbReference type="ARBA" id="ARBA00023237"/>
    </source>
</evidence>